<evidence type="ECO:0000256" key="1">
    <source>
        <dbReference type="SAM" id="MobiDB-lite"/>
    </source>
</evidence>
<dbReference type="InterPro" id="IPR000120">
    <property type="entry name" value="Amidase"/>
</dbReference>
<name>A0AAU7KI01_9GAMM</name>
<protein>
    <submittedName>
        <fullName evidence="3">Amidase family protein</fullName>
    </submittedName>
</protein>
<feature type="compositionally biased region" description="Basic and acidic residues" evidence="1">
    <location>
        <begin position="147"/>
        <end position="159"/>
    </location>
</feature>
<dbReference type="InterPro" id="IPR020556">
    <property type="entry name" value="Amidase_CS"/>
</dbReference>
<dbReference type="PANTHER" id="PTHR11895">
    <property type="entry name" value="TRANSAMIDASE"/>
    <property type="match status" value="1"/>
</dbReference>
<dbReference type="EMBL" id="CP098827">
    <property type="protein sequence ID" value="XBO71300.1"/>
    <property type="molecule type" value="Genomic_DNA"/>
</dbReference>
<dbReference type="GO" id="GO:0003824">
    <property type="term" value="F:catalytic activity"/>
    <property type="evidence" value="ECO:0007669"/>
    <property type="project" value="InterPro"/>
</dbReference>
<feature type="domain" description="Amidase" evidence="2">
    <location>
        <begin position="25"/>
        <end position="449"/>
    </location>
</feature>
<gene>
    <name evidence="3" type="ORF">NFG58_00835</name>
</gene>
<dbReference type="PROSITE" id="PS00571">
    <property type="entry name" value="AMIDASES"/>
    <property type="match status" value="1"/>
</dbReference>
<dbReference type="SUPFAM" id="SSF75304">
    <property type="entry name" value="Amidase signature (AS) enzymes"/>
    <property type="match status" value="1"/>
</dbReference>
<dbReference type="Pfam" id="PF01425">
    <property type="entry name" value="Amidase"/>
    <property type="match status" value="1"/>
</dbReference>
<dbReference type="RefSeq" id="WP_348827408.1">
    <property type="nucleotide sequence ID" value="NZ_CP098827.1"/>
</dbReference>
<dbReference type="PANTHER" id="PTHR11895:SF176">
    <property type="entry name" value="AMIDASE AMID-RELATED"/>
    <property type="match status" value="1"/>
</dbReference>
<feature type="region of interest" description="Disordered" evidence="1">
    <location>
        <begin position="133"/>
        <end position="170"/>
    </location>
</feature>
<dbReference type="InterPro" id="IPR036928">
    <property type="entry name" value="AS_sf"/>
</dbReference>
<dbReference type="InterPro" id="IPR023631">
    <property type="entry name" value="Amidase_dom"/>
</dbReference>
<proteinExistence type="predicted"/>
<evidence type="ECO:0000313" key="3">
    <source>
        <dbReference type="EMBL" id="XBO71300.1"/>
    </source>
</evidence>
<sequence length="461" mass="48355">MPAQPFTALAIGEAIRRGELDPVSLTRQCLTRAADSDAVFISLTEQRALVEAEACAERQRSGTLRGPLDGVPLAWKDLFDIAGTATTAGGKVLGKTPADRDAEAVHHAAGAGMVCIGKTNLTEIAYSGLGLNPHYGTPHHTPPPTSSEHEHESRNENEPRAPGGSSSGSAVAVAQGIVPAAIGTDTAGSLRVPAAFNGLVSYRPSQARHSRQGVTPLADSLDTIGVIASTLEDCLAIDDTMRGSAPLVRAAAVPEQSVIVLDAGCLDDPRVSRAVGDNLEACASRLEDAGFHIVRRRVASVADTLEAITRHGWLGAAEAYTEYRALLEGPDAEAMDPRVRKRLEAARQMPPDSVVSLYRLRQALKTRLRDELAGATLLTPTVAHVAPLLAPLEADPEHFAEVNLATLRLSMVASLLDSPAVALPSGRDDDRQHTSLQLSGPCGEDEALLRVALGASSALTA</sequence>
<dbReference type="Gene3D" id="3.90.1300.10">
    <property type="entry name" value="Amidase signature (AS) domain"/>
    <property type="match status" value="1"/>
</dbReference>
<reference evidence="3" key="1">
    <citation type="submission" date="2022-06" db="EMBL/GenBank/DDBJ databases">
        <title>A novel DMS-producing enzyme.</title>
        <authorList>
            <person name="Zhang Y."/>
        </authorList>
    </citation>
    <scope>NUCLEOTIDE SEQUENCE</scope>
    <source>
        <strain evidence="3">RT37</strain>
    </source>
</reference>
<feature type="compositionally biased region" description="Low complexity" evidence="1">
    <location>
        <begin position="161"/>
        <end position="170"/>
    </location>
</feature>
<dbReference type="AlphaFoldDB" id="A0AAU7KI01"/>
<evidence type="ECO:0000259" key="2">
    <source>
        <dbReference type="Pfam" id="PF01425"/>
    </source>
</evidence>
<organism evidence="3">
    <name type="scientific">Halomonas sp. RT37</name>
    <dbReference type="NCBI Taxonomy" id="2950872"/>
    <lineage>
        <taxon>Bacteria</taxon>
        <taxon>Pseudomonadati</taxon>
        <taxon>Pseudomonadota</taxon>
        <taxon>Gammaproteobacteria</taxon>
        <taxon>Oceanospirillales</taxon>
        <taxon>Halomonadaceae</taxon>
        <taxon>Halomonas</taxon>
    </lineage>
</organism>
<accession>A0AAU7KI01</accession>